<name>A0A7S3AHR6_9EUKA</name>
<gene>
    <name evidence="1" type="ORF">HERI1096_LOCUS3535</name>
</gene>
<reference evidence="1" key="1">
    <citation type="submission" date="2021-01" db="EMBL/GenBank/DDBJ databases">
        <authorList>
            <person name="Corre E."/>
            <person name="Pelletier E."/>
            <person name="Niang G."/>
            <person name="Scheremetjew M."/>
            <person name="Finn R."/>
            <person name="Kale V."/>
            <person name="Holt S."/>
            <person name="Cochrane G."/>
            <person name="Meng A."/>
            <person name="Brown T."/>
            <person name="Cohen L."/>
        </authorList>
    </citation>
    <scope>NUCLEOTIDE SEQUENCE</scope>
    <source>
        <strain evidence="1">CCMP281</strain>
    </source>
</reference>
<protein>
    <submittedName>
        <fullName evidence="1">Uncharacterized protein</fullName>
    </submittedName>
</protein>
<organism evidence="1">
    <name type="scientific">Haptolina ericina</name>
    <dbReference type="NCBI Taxonomy" id="156174"/>
    <lineage>
        <taxon>Eukaryota</taxon>
        <taxon>Haptista</taxon>
        <taxon>Haptophyta</taxon>
        <taxon>Prymnesiophyceae</taxon>
        <taxon>Prymnesiales</taxon>
        <taxon>Prymnesiaceae</taxon>
        <taxon>Haptolina</taxon>
    </lineage>
</organism>
<proteinExistence type="predicted"/>
<dbReference type="AlphaFoldDB" id="A0A7S3AHR6"/>
<evidence type="ECO:0000313" key="1">
    <source>
        <dbReference type="EMBL" id="CAE0102877.1"/>
    </source>
</evidence>
<dbReference type="EMBL" id="HBHX01006423">
    <property type="protein sequence ID" value="CAE0102877.1"/>
    <property type="molecule type" value="Transcribed_RNA"/>
</dbReference>
<accession>A0A7S3AHR6</accession>
<sequence length="227" mass="24427">MLDECEVLALPTATLMDILDHGYRSAEPSASAQSHVSVRRLRPRHEIPLLPKLNVKPSVEKVHPCLNAHGQPPRRWAALLGDANSGREAAPGFGRLARRKGRMLAAEKMRATAEAAVAKRKHLKAALAASLERVDTPQFAARRELPSCYRKPFDPDHLGAEIDSLLGRSSIGLPSESFAPHRLRSSHTGIVRAPSGLQLGTSASAPGISLRSSWAGPSSCPRVAPLM</sequence>